<sequence>MSVAFSLILPVLNPKQWMDSLLPFLEQLSTQYGAQCIVVDSGSTDGSVAQWQQSEAIELYTIEPQAFDHGGTRNWALQWVKHELVVLMTQDALPVASDDLIRLCQVFDNPAVGAAYARQLPRPETAFFGRHLRLFNYPKTSYLRDQSDIECYGLKAAFLSNSCCAYRLQDLLHVGGFPERLILGEDMVVGARLLKAGRLLAYVAEAQVWHAHDYSVWQECRRYFDIGAMHAHQPWLLNEFGSPEGEGWRFVRSEWRMIIQQHQWWLWPVSLVRNAFKLLGYRLGRLHRYWPVWVNRHLSMHRGWW</sequence>
<gene>
    <name evidence="2" type="ORF">BFW38_16125</name>
</gene>
<dbReference type="Gene3D" id="3.90.550.10">
    <property type="entry name" value="Spore Coat Polysaccharide Biosynthesis Protein SpsA, Chain A"/>
    <property type="match status" value="1"/>
</dbReference>
<dbReference type="AlphaFoldDB" id="A0A1E2VCW2"/>
<evidence type="ECO:0000313" key="2">
    <source>
        <dbReference type="EMBL" id="ODC04827.1"/>
    </source>
</evidence>
<comment type="caution">
    <text evidence="2">The sequence shown here is derived from an EMBL/GenBank/DDBJ whole genome shotgun (WGS) entry which is preliminary data.</text>
</comment>
<dbReference type="PANTHER" id="PTHR43685:SF13">
    <property type="entry name" value="O ANTIGEN BIOSYNTHESIS RHAMNOSYLTRANSFERASE RFBN"/>
    <property type="match status" value="1"/>
</dbReference>
<dbReference type="InterPro" id="IPR001173">
    <property type="entry name" value="Glyco_trans_2-like"/>
</dbReference>
<name>A0A1E2VCW2_9GAMM</name>
<dbReference type="InterPro" id="IPR050834">
    <property type="entry name" value="Glycosyltransf_2"/>
</dbReference>
<keyword evidence="3" id="KW-1185">Reference proteome</keyword>
<reference evidence="2 3" key="1">
    <citation type="submission" date="2016-08" db="EMBL/GenBank/DDBJ databases">
        <authorList>
            <person name="Seilhamer J.J."/>
        </authorList>
    </citation>
    <scope>NUCLEOTIDE SEQUENCE [LARGE SCALE GENOMIC DNA]</scope>
    <source>
        <strain evidence="2 3">PH27A</strain>
    </source>
</reference>
<dbReference type="PANTHER" id="PTHR43685">
    <property type="entry name" value="GLYCOSYLTRANSFERASE"/>
    <property type="match status" value="1"/>
</dbReference>
<evidence type="ECO:0000259" key="1">
    <source>
        <dbReference type="Pfam" id="PF00535"/>
    </source>
</evidence>
<dbReference type="EMBL" id="MDTQ01000001">
    <property type="protein sequence ID" value="ODC04827.1"/>
    <property type="molecule type" value="Genomic_DNA"/>
</dbReference>
<dbReference type="SUPFAM" id="SSF53448">
    <property type="entry name" value="Nucleotide-diphospho-sugar transferases"/>
    <property type="match status" value="1"/>
</dbReference>
<accession>A0A1E2VCW2</accession>
<dbReference type="Pfam" id="PF00535">
    <property type="entry name" value="Glycos_transf_2"/>
    <property type="match status" value="1"/>
</dbReference>
<dbReference type="STRING" id="197479.BFW38_16125"/>
<dbReference type="GO" id="GO:0044010">
    <property type="term" value="P:single-species biofilm formation"/>
    <property type="evidence" value="ECO:0007669"/>
    <property type="project" value="TreeGrafter"/>
</dbReference>
<dbReference type="RefSeq" id="WP_068999811.1">
    <property type="nucleotide sequence ID" value="NZ_MDTQ01000001.1"/>
</dbReference>
<protein>
    <recommendedName>
        <fullName evidence="1">Glycosyltransferase 2-like domain-containing protein</fullName>
    </recommendedName>
</protein>
<evidence type="ECO:0000313" key="3">
    <source>
        <dbReference type="Proteomes" id="UP000094291"/>
    </source>
</evidence>
<dbReference type="OrthoDB" id="9790005at2"/>
<feature type="domain" description="Glycosyltransferase 2-like" evidence="1">
    <location>
        <begin position="6"/>
        <end position="168"/>
    </location>
</feature>
<organism evidence="2 3">
    <name type="scientific">Terasakiispira papahanaumokuakeensis</name>
    <dbReference type="NCBI Taxonomy" id="197479"/>
    <lineage>
        <taxon>Bacteria</taxon>
        <taxon>Pseudomonadati</taxon>
        <taxon>Pseudomonadota</taxon>
        <taxon>Gammaproteobacteria</taxon>
        <taxon>Oceanospirillales</taxon>
        <taxon>Terasakiispira</taxon>
    </lineage>
</organism>
<dbReference type="InterPro" id="IPR029044">
    <property type="entry name" value="Nucleotide-diphossugar_trans"/>
</dbReference>
<dbReference type="Proteomes" id="UP000094291">
    <property type="component" value="Unassembled WGS sequence"/>
</dbReference>
<proteinExistence type="predicted"/>